<gene>
    <name evidence="2" type="ORF">V6N12_032083</name>
</gene>
<dbReference type="Proteomes" id="UP001472677">
    <property type="component" value="Unassembled WGS sequence"/>
</dbReference>
<comment type="caution">
    <text evidence="2">The sequence shown here is derived from an EMBL/GenBank/DDBJ whole genome shotgun (WGS) entry which is preliminary data.</text>
</comment>
<feature type="region of interest" description="Disordered" evidence="1">
    <location>
        <begin position="1"/>
        <end position="73"/>
    </location>
</feature>
<sequence length="116" mass="13048">MREIHGGSRNLRSWAARRSTNGGASSTQNRKGPGQERTGYLEEPPWPRQEKLRSNGCKPTNLSISNGMSERSRDMGKLLTKTQDKTGRKLNLQNGSRILCTKQRLNEGSVPLKLIW</sequence>
<protein>
    <submittedName>
        <fullName evidence="2">Uncharacterized protein</fullName>
    </submittedName>
</protein>
<organism evidence="2 3">
    <name type="scientific">Hibiscus sabdariffa</name>
    <name type="common">roselle</name>
    <dbReference type="NCBI Taxonomy" id="183260"/>
    <lineage>
        <taxon>Eukaryota</taxon>
        <taxon>Viridiplantae</taxon>
        <taxon>Streptophyta</taxon>
        <taxon>Embryophyta</taxon>
        <taxon>Tracheophyta</taxon>
        <taxon>Spermatophyta</taxon>
        <taxon>Magnoliopsida</taxon>
        <taxon>eudicotyledons</taxon>
        <taxon>Gunneridae</taxon>
        <taxon>Pentapetalae</taxon>
        <taxon>rosids</taxon>
        <taxon>malvids</taxon>
        <taxon>Malvales</taxon>
        <taxon>Malvaceae</taxon>
        <taxon>Malvoideae</taxon>
        <taxon>Hibiscus</taxon>
    </lineage>
</organism>
<evidence type="ECO:0000313" key="3">
    <source>
        <dbReference type="Proteomes" id="UP001472677"/>
    </source>
</evidence>
<evidence type="ECO:0000256" key="1">
    <source>
        <dbReference type="SAM" id="MobiDB-lite"/>
    </source>
</evidence>
<accession>A0ABR2BZ85</accession>
<evidence type="ECO:0000313" key="2">
    <source>
        <dbReference type="EMBL" id="KAK8512363.1"/>
    </source>
</evidence>
<name>A0ABR2BZ85_9ROSI</name>
<dbReference type="EMBL" id="JBBPBM010000074">
    <property type="protein sequence ID" value="KAK8512363.1"/>
    <property type="molecule type" value="Genomic_DNA"/>
</dbReference>
<keyword evidence="3" id="KW-1185">Reference proteome</keyword>
<proteinExistence type="predicted"/>
<feature type="compositionally biased region" description="Polar residues" evidence="1">
    <location>
        <begin position="18"/>
        <end position="30"/>
    </location>
</feature>
<reference evidence="2 3" key="1">
    <citation type="journal article" date="2024" name="G3 (Bethesda)">
        <title>Genome assembly of Hibiscus sabdariffa L. provides insights into metabolisms of medicinal natural products.</title>
        <authorList>
            <person name="Kim T."/>
        </authorList>
    </citation>
    <scope>NUCLEOTIDE SEQUENCE [LARGE SCALE GENOMIC DNA]</scope>
    <source>
        <strain evidence="2">TK-2024</strain>
        <tissue evidence="2">Old leaves</tissue>
    </source>
</reference>
<feature type="compositionally biased region" description="Polar residues" evidence="1">
    <location>
        <begin position="57"/>
        <end position="69"/>
    </location>
</feature>